<evidence type="ECO:0000256" key="1">
    <source>
        <dbReference type="SAM" id="Phobius"/>
    </source>
</evidence>
<dbReference type="Proteomes" id="UP000781958">
    <property type="component" value="Unassembled WGS sequence"/>
</dbReference>
<feature type="chain" id="PRO_5045919972" evidence="2">
    <location>
        <begin position="41"/>
        <end position="494"/>
    </location>
</feature>
<feature type="transmembrane region" description="Helical" evidence="1">
    <location>
        <begin position="277"/>
        <end position="297"/>
    </location>
</feature>
<keyword evidence="1" id="KW-0812">Transmembrane</keyword>
<proteinExistence type="predicted"/>
<protein>
    <submittedName>
        <fullName evidence="3">Na+/H+ antiporter NhaD/arsenite permease-like protein</fullName>
    </submittedName>
</protein>
<accession>A0ABS4SPT7</accession>
<feature type="transmembrane region" description="Helical" evidence="1">
    <location>
        <begin position="392"/>
        <end position="416"/>
    </location>
</feature>
<feature type="signal peptide" evidence="2">
    <location>
        <begin position="1"/>
        <end position="40"/>
    </location>
</feature>
<keyword evidence="1" id="KW-0472">Membrane</keyword>
<reference evidence="3 4" key="1">
    <citation type="submission" date="2021-03" db="EMBL/GenBank/DDBJ databases">
        <title>Genomic Encyclopedia of Type Strains, Phase III (KMG-III): the genomes of soil and plant-associated and newly described type strains.</title>
        <authorList>
            <person name="Whitman W."/>
        </authorList>
    </citation>
    <scope>NUCLEOTIDE SEQUENCE [LARGE SCALE GENOMIC DNA]</scope>
    <source>
        <strain evidence="3 4">IMMIB AFH-6</strain>
    </source>
</reference>
<dbReference type="InterPro" id="IPR031566">
    <property type="entry name" value="CitMHS_2"/>
</dbReference>
<comment type="caution">
    <text evidence="3">The sequence shown here is derived from an EMBL/GenBank/DDBJ whole genome shotgun (WGS) entry which is preliminary data.</text>
</comment>
<feature type="transmembrane region" description="Helical" evidence="1">
    <location>
        <begin position="428"/>
        <end position="450"/>
    </location>
</feature>
<dbReference type="RefSeq" id="WP_209768783.1">
    <property type="nucleotide sequence ID" value="NZ_JAGINP010000016.1"/>
</dbReference>
<keyword evidence="2" id="KW-0732">Signal</keyword>
<feature type="transmembrane region" description="Helical" evidence="1">
    <location>
        <begin position="309"/>
        <end position="328"/>
    </location>
</feature>
<feature type="transmembrane region" description="Helical" evidence="1">
    <location>
        <begin position="228"/>
        <end position="252"/>
    </location>
</feature>
<evidence type="ECO:0000256" key="2">
    <source>
        <dbReference type="SAM" id="SignalP"/>
    </source>
</evidence>
<name>A0ABS4SPT7_9PROT</name>
<sequence length="494" mass="52644">MTNACPPSHRLARRLSRRLSRPVAALSALAVAGLPQLALAAEAAGAPHLDGRQLGAIWVVPFAGILLSIALLPLLTPTVWHHHFGKIAAGWALAFLVPFAALFGVDLAAYELLHTALLEYIPFIVLLTALFTVAGGVRIAGSLVGTPMANTVGLALGTALASVMGTTGASMLLIRPLLRANEHRRHKVHTVVFFIFLVSNVGGSLTPLGDPPLFLGFLKGVDFFWPTVHLFAPMMLVAACLLAIYFALDLYLHTKDPGKHPLIEGVHEREPVRIEGAVNLLLLVAIVGAVLLSGVWHPDAGVTIFHVHVPLETIVSQALLLLITGLSLKLTSAHSRRLNAFTWGPIVEVAKLFAAIFLTIIPAIAILRAGTEGALGAIIAAVNQNGQPVPAAYFWAAGILSSFLDNAPTYLIFFNTAGGDPQVLMKDLAVTLTAISAGAVFMGANSYIGNAPNFMVKAIAEERGVKMPSFFGYMLWSFGILVPLFVLVTWVFFR</sequence>
<keyword evidence="4" id="KW-1185">Reference proteome</keyword>
<dbReference type="EMBL" id="JAGINP010000016">
    <property type="protein sequence ID" value="MBP2294569.1"/>
    <property type="molecule type" value="Genomic_DNA"/>
</dbReference>
<evidence type="ECO:0000313" key="3">
    <source>
        <dbReference type="EMBL" id="MBP2294569.1"/>
    </source>
</evidence>
<feature type="transmembrane region" description="Helical" evidence="1">
    <location>
        <begin position="87"/>
        <end position="108"/>
    </location>
</feature>
<keyword evidence="1" id="KW-1133">Transmembrane helix</keyword>
<feature type="transmembrane region" description="Helical" evidence="1">
    <location>
        <begin position="120"/>
        <end position="140"/>
    </location>
</feature>
<evidence type="ECO:0000313" key="4">
    <source>
        <dbReference type="Proteomes" id="UP000781958"/>
    </source>
</evidence>
<feature type="transmembrane region" description="Helical" evidence="1">
    <location>
        <begin position="56"/>
        <end position="75"/>
    </location>
</feature>
<feature type="transmembrane region" description="Helical" evidence="1">
    <location>
        <begin position="349"/>
        <end position="367"/>
    </location>
</feature>
<feature type="transmembrane region" description="Helical" evidence="1">
    <location>
        <begin position="188"/>
        <end position="208"/>
    </location>
</feature>
<feature type="transmembrane region" description="Helical" evidence="1">
    <location>
        <begin position="470"/>
        <end position="493"/>
    </location>
</feature>
<gene>
    <name evidence="3" type="ORF">J2851_004359</name>
</gene>
<organism evidence="3 4">
    <name type="scientific">Azospirillum rugosum</name>
    <dbReference type="NCBI Taxonomy" id="416170"/>
    <lineage>
        <taxon>Bacteria</taxon>
        <taxon>Pseudomonadati</taxon>
        <taxon>Pseudomonadota</taxon>
        <taxon>Alphaproteobacteria</taxon>
        <taxon>Rhodospirillales</taxon>
        <taxon>Azospirillaceae</taxon>
        <taxon>Azospirillum</taxon>
    </lineage>
</organism>
<dbReference type="Pfam" id="PF16980">
    <property type="entry name" value="CitMHS_2"/>
    <property type="match status" value="1"/>
</dbReference>